<dbReference type="AlphaFoldDB" id="A0A2H1EJA1"/>
<keyword evidence="3" id="KW-1185">Reference proteome</keyword>
<evidence type="ECO:0000256" key="1">
    <source>
        <dbReference type="SAM" id="Phobius"/>
    </source>
</evidence>
<dbReference type="EMBL" id="FRFC01000009">
    <property type="protein sequence ID" value="SHO47942.1"/>
    <property type="molecule type" value="Genomic_DNA"/>
</dbReference>
<feature type="transmembrane region" description="Helical" evidence="1">
    <location>
        <begin position="71"/>
        <end position="91"/>
    </location>
</feature>
<reference evidence="3" key="1">
    <citation type="submission" date="2016-12" db="EMBL/GenBank/DDBJ databases">
        <authorList>
            <person name="Herbold C."/>
        </authorList>
    </citation>
    <scope>NUCLEOTIDE SEQUENCE [LARGE SCALE GENOMIC DNA]</scope>
</reference>
<dbReference type="RefSeq" id="WP_101010877.1">
    <property type="nucleotide sequence ID" value="NZ_FRFC01000009.1"/>
</dbReference>
<dbReference type="OrthoDB" id="11172at2157"/>
<organism evidence="2 3">
    <name type="scientific">Nitrosotalea sinensis</name>
    <dbReference type="NCBI Taxonomy" id="1499975"/>
    <lineage>
        <taxon>Archaea</taxon>
        <taxon>Nitrososphaerota</taxon>
        <taxon>Nitrososphaeria</taxon>
        <taxon>Nitrosotaleales</taxon>
        <taxon>Nitrosotaleaceae</taxon>
        <taxon>Nitrosotalea</taxon>
    </lineage>
</organism>
<accession>A0A2H1EJA1</accession>
<evidence type="ECO:0000313" key="2">
    <source>
        <dbReference type="EMBL" id="SHO47942.1"/>
    </source>
</evidence>
<sequence>MAIEKWVAAASLGLFAMFVAQMISICVYLSNPSHDIDASSQIKEFISISVAPALVLAGSSFILARRYGSRLSGSLLISGGVITILGMYYIGTMIPKIVPAYVVPELTFSPIVFSATSIPVIVIGAMLFRVKPKPQRDYFFDR</sequence>
<keyword evidence="1" id="KW-1133">Transmembrane helix</keyword>
<evidence type="ECO:0000313" key="3">
    <source>
        <dbReference type="Proteomes" id="UP000232412"/>
    </source>
</evidence>
<feature type="transmembrane region" description="Helical" evidence="1">
    <location>
        <begin position="111"/>
        <end position="130"/>
    </location>
</feature>
<feature type="transmembrane region" description="Helical" evidence="1">
    <location>
        <begin position="45"/>
        <end position="64"/>
    </location>
</feature>
<protein>
    <submittedName>
        <fullName evidence="2">Uncharacterized protein</fullName>
    </submittedName>
</protein>
<feature type="transmembrane region" description="Helical" evidence="1">
    <location>
        <begin position="7"/>
        <end position="30"/>
    </location>
</feature>
<keyword evidence="1" id="KW-0472">Membrane</keyword>
<dbReference type="Proteomes" id="UP000232412">
    <property type="component" value="Unassembled WGS sequence"/>
</dbReference>
<keyword evidence="1" id="KW-0812">Transmembrane</keyword>
<name>A0A2H1EJA1_9ARCH</name>
<proteinExistence type="predicted"/>
<gene>
    <name evidence="2" type="ORF">NSIN_80024</name>
</gene>